<dbReference type="STRING" id="39966.A0A369IZK8"/>
<keyword evidence="1" id="KW-0479">Metal-binding</keyword>
<dbReference type="InParanoid" id="A0A369IZK8"/>
<organism evidence="3 4">
    <name type="scientific">Hypsizygus marmoreus</name>
    <name type="common">White beech mushroom</name>
    <name type="synonym">Agaricus marmoreus</name>
    <dbReference type="NCBI Taxonomy" id="39966"/>
    <lineage>
        <taxon>Eukaryota</taxon>
        <taxon>Fungi</taxon>
        <taxon>Dikarya</taxon>
        <taxon>Basidiomycota</taxon>
        <taxon>Agaricomycotina</taxon>
        <taxon>Agaricomycetes</taxon>
        <taxon>Agaricomycetidae</taxon>
        <taxon>Agaricales</taxon>
        <taxon>Tricholomatineae</taxon>
        <taxon>Lyophyllaceae</taxon>
        <taxon>Hypsizygus</taxon>
    </lineage>
</organism>
<sequence length="420" mass="47273">MDPLDALRNAISSKPPYCTGTIPITDDNGVVYYRKQEQAGWLDLSRATEGDLEALVQACEPATFGLEQRDVLDESYRKAWKMDRTNFAPRFDIGESHLVERIRAQLLDARDNTKGIKAELYKLNVYGKDSFFKSHKDTPRSDTMFGSLVVVFPTPHEGGALVLRHAGQEWTFDSAAVLREKEQRSMAYIAFFSDVDHEVTVVTSGYRVTLTYNLFFESGESDHPASDVVPVAFKDTVFQTALTSALEDPNFLPKGGCLGFGLSFKYPIKRGQSLTSLRKISKMLKGNDSMIKHVCEQMKLPTTLNAIYQDKYRETKILVDEIMNMGDGEIEGLLDLLAEYPHNGRLIYDYGEEPPRTWHGPIEERSIGILWVTPLTTYSHFNSPYVHYGNEASLGCAYGDLCLTVKVGPYENRRGSIESL</sequence>
<name>A0A369IZK8_HYPMA</name>
<dbReference type="PROSITE" id="PS51471">
    <property type="entry name" value="FE2OG_OXY"/>
    <property type="match status" value="1"/>
</dbReference>
<protein>
    <recommendedName>
        <fullName evidence="2">Fe2OG dioxygenase domain-containing protein</fullName>
    </recommendedName>
</protein>
<dbReference type="InterPro" id="IPR044862">
    <property type="entry name" value="Pro_4_hyd_alph_FE2OG_OXY"/>
</dbReference>
<comment type="caution">
    <text evidence="3">The sequence shown here is derived from an EMBL/GenBank/DDBJ whole genome shotgun (WGS) entry which is preliminary data.</text>
</comment>
<keyword evidence="1" id="KW-0408">Iron</keyword>
<dbReference type="EMBL" id="LUEZ02000184">
    <property type="protein sequence ID" value="RDB15188.1"/>
    <property type="molecule type" value="Genomic_DNA"/>
</dbReference>
<dbReference type="Gene3D" id="2.60.120.620">
    <property type="entry name" value="q2cbj1_9rhob like domain"/>
    <property type="match status" value="1"/>
</dbReference>
<gene>
    <name evidence="3" type="ORF">Hypma_004839</name>
</gene>
<comment type="similarity">
    <text evidence="1">Belongs to the iron/ascorbate-dependent oxidoreductase family.</text>
</comment>
<dbReference type="GO" id="GO:0016491">
    <property type="term" value="F:oxidoreductase activity"/>
    <property type="evidence" value="ECO:0007669"/>
    <property type="project" value="UniProtKB-KW"/>
</dbReference>
<dbReference type="PANTHER" id="PTHR33099:SF7">
    <property type="entry name" value="MYND-TYPE DOMAIN-CONTAINING PROTEIN"/>
    <property type="match status" value="1"/>
</dbReference>
<evidence type="ECO:0000256" key="1">
    <source>
        <dbReference type="RuleBase" id="RU003682"/>
    </source>
</evidence>
<dbReference type="AlphaFoldDB" id="A0A369IZK8"/>
<feature type="domain" description="Fe2OG dioxygenase" evidence="2">
    <location>
        <begin position="117"/>
        <end position="218"/>
    </location>
</feature>
<accession>A0A369IZK8</accession>
<dbReference type="Pfam" id="PF13640">
    <property type="entry name" value="2OG-FeII_Oxy_3"/>
    <property type="match status" value="1"/>
</dbReference>
<evidence type="ECO:0000259" key="2">
    <source>
        <dbReference type="PROSITE" id="PS51471"/>
    </source>
</evidence>
<dbReference type="OrthoDB" id="27483at2759"/>
<evidence type="ECO:0000313" key="4">
    <source>
        <dbReference type="Proteomes" id="UP000076154"/>
    </source>
</evidence>
<dbReference type="PANTHER" id="PTHR33099">
    <property type="entry name" value="FE2OG DIOXYGENASE DOMAIN-CONTAINING PROTEIN"/>
    <property type="match status" value="1"/>
</dbReference>
<dbReference type="InterPro" id="IPR005123">
    <property type="entry name" value="Oxoglu/Fe-dep_dioxygenase_dom"/>
</dbReference>
<keyword evidence="4" id="KW-1185">Reference proteome</keyword>
<keyword evidence="1" id="KW-0560">Oxidoreductase</keyword>
<dbReference type="Proteomes" id="UP000076154">
    <property type="component" value="Unassembled WGS sequence"/>
</dbReference>
<dbReference type="GO" id="GO:0046872">
    <property type="term" value="F:metal ion binding"/>
    <property type="evidence" value="ECO:0007669"/>
    <property type="project" value="UniProtKB-KW"/>
</dbReference>
<reference evidence="3" key="1">
    <citation type="submission" date="2018-04" db="EMBL/GenBank/DDBJ databases">
        <title>Whole genome sequencing of Hypsizygus marmoreus.</title>
        <authorList>
            <person name="Choi I.-G."/>
            <person name="Min B."/>
            <person name="Kim J.-G."/>
            <person name="Kim S."/>
            <person name="Oh Y.-L."/>
            <person name="Kong W.-S."/>
            <person name="Park H."/>
            <person name="Jeong J."/>
            <person name="Song E.-S."/>
        </authorList>
    </citation>
    <scope>NUCLEOTIDE SEQUENCE [LARGE SCALE GENOMIC DNA]</scope>
    <source>
        <strain evidence="3">51987-8</strain>
    </source>
</reference>
<proteinExistence type="inferred from homology"/>
<evidence type="ECO:0000313" key="3">
    <source>
        <dbReference type="EMBL" id="RDB15188.1"/>
    </source>
</evidence>